<proteinExistence type="inferred from homology"/>
<dbReference type="GO" id="GO:0061630">
    <property type="term" value="F:ubiquitin protein ligase activity"/>
    <property type="evidence" value="ECO:0007669"/>
    <property type="project" value="UniProtKB-UniRule"/>
</dbReference>
<dbReference type="PROSITE" id="PS50089">
    <property type="entry name" value="ZF_RING_2"/>
    <property type="match status" value="1"/>
</dbReference>
<keyword evidence="8 10" id="KW-0862">Zinc</keyword>
<keyword evidence="7" id="KW-0833">Ubl conjugation pathway</keyword>
<evidence type="ECO:0000256" key="9">
    <source>
        <dbReference type="PROSITE-ProRule" id="PRU00175"/>
    </source>
</evidence>
<feature type="domain" description="RING-type" evidence="11">
    <location>
        <begin position="37"/>
        <end position="87"/>
    </location>
</feature>
<organism evidence="12 13">
    <name type="scientific">Heterodera trifolii</name>
    <dbReference type="NCBI Taxonomy" id="157864"/>
    <lineage>
        <taxon>Eukaryota</taxon>
        <taxon>Metazoa</taxon>
        <taxon>Ecdysozoa</taxon>
        <taxon>Nematoda</taxon>
        <taxon>Chromadorea</taxon>
        <taxon>Rhabditida</taxon>
        <taxon>Tylenchina</taxon>
        <taxon>Tylenchomorpha</taxon>
        <taxon>Tylenchoidea</taxon>
        <taxon>Heteroderidae</taxon>
        <taxon>Heteroderinae</taxon>
        <taxon>Heterodera</taxon>
    </lineage>
</organism>
<dbReference type="CDD" id="cd09633">
    <property type="entry name" value="Deltex_C"/>
    <property type="match status" value="1"/>
</dbReference>
<dbReference type="InterPro" id="IPR039399">
    <property type="entry name" value="Deltex_C_sf"/>
</dbReference>
<evidence type="ECO:0000256" key="1">
    <source>
        <dbReference type="ARBA" id="ARBA00000900"/>
    </source>
</evidence>
<dbReference type="InterPro" id="IPR013083">
    <property type="entry name" value="Znf_RING/FYVE/PHD"/>
</dbReference>
<dbReference type="InterPro" id="IPR024766">
    <property type="entry name" value="Znf_RING_H2"/>
</dbReference>
<keyword evidence="13" id="KW-1185">Reference proteome</keyword>
<dbReference type="InterPro" id="IPR001841">
    <property type="entry name" value="Znf_RING"/>
</dbReference>
<accession>A0ABD2LWT4</accession>
<dbReference type="GO" id="GO:0008270">
    <property type="term" value="F:zinc ion binding"/>
    <property type="evidence" value="ECO:0007669"/>
    <property type="project" value="UniProtKB-KW"/>
</dbReference>
<comment type="pathway">
    <text evidence="2 10">Protein modification; protein ubiquitination.</text>
</comment>
<protein>
    <recommendedName>
        <fullName evidence="10">E3 ubiquitin-protein ligase</fullName>
        <ecNumber evidence="10">2.3.2.27</ecNumber>
    </recommendedName>
</protein>
<dbReference type="InterPro" id="IPR039396">
    <property type="entry name" value="Deltex_C"/>
</dbReference>
<dbReference type="AlphaFoldDB" id="A0ABD2LWT4"/>
<keyword evidence="5 10" id="KW-0479">Metal-binding</keyword>
<evidence type="ECO:0000256" key="8">
    <source>
        <dbReference type="ARBA" id="ARBA00022833"/>
    </source>
</evidence>
<dbReference type="Gene3D" id="3.30.40.10">
    <property type="entry name" value="Zinc/RING finger domain, C3HC4 (zinc finger)"/>
    <property type="match status" value="1"/>
</dbReference>
<dbReference type="GO" id="GO:0031461">
    <property type="term" value="C:cullin-RING ubiquitin ligase complex"/>
    <property type="evidence" value="ECO:0007669"/>
    <property type="project" value="UniProtKB-ARBA"/>
</dbReference>
<dbReference type="SUPFAM" id="SSF57850">
    <property type="entry name" value="RING/U-box"/>
    <property type="match status" value="1"/>
</dbReference>
<evidence type="ECO:0000313" key="13">
    <source>
        <dbReference type="Proteomes" id="UP001620626"/>
    </source>
</evidence>
<reference evidence="12 13" key="1">
    <citation type="submission" date="2024-10" db="EMBL/GenBank/DDBJ databases">
        <authorList>
            <person name="Kim D."/>
        </authorList>
    </citation>
    <scope>NUCLEOTIDE SEQUENCE [LARGE SCALE GENOMIC DNA]</scope>
    <source>
        <strain evidence="12">BH-2024</strain>
    </source>
</reference>
<comment type="subcellular location">
    <subcellularLocation>
        <location evidence="10">Cytoplasm</location>
    </subcellularLocation>
</comment>
<sequence length="235" mass="26250">MALTNESHHQQVQFWTKVRIEQLLPEKCPADDCSARCAICLSDMRGEQCGDFDNGDGAVVQLSLCSHLFHQQCIKLAFAVKRQCPLCMLWYGECIGNQPANATMLVLHVPGHVPGHSDAKGFHEIVYHVPSGTQKDGHVRPGHRYASATRYAYLPNNAEGTRVLKLLQLAFVRRLIFTIGDSVTTGRKNVPVWNGIHHKTSKRGGPRNYGYPDPTYLERVTSELSMLGVRSEQLN</sequence>
<evidence type="ECO:0000256" key="7">
    <source>
        <dbReference type="ARBA" id="ARBA00022786"/>
    </source>
</evidence>
<evidence type="ECO:0000256" key="10">
    <source>
        <dbReference type="RuleBase" id="RU367105"/>
    </source>
</evidence>
<evidence type="ECO:0000256" key="6">
    <source>
        <dbReference type="ARBA" id="ARBA00022771"/>
    </source>
</evidence>
<evidence type="ECO:0000256" key="3">
    <source>
        <dbReference type="ARBA" id="ARBA00009413"/>
    </source>
</evidence>
<keyword evidence="6 9" id="KW-0863">Zinc-finger</keyword>
<gene>
    <name evidence="12" type="ORF">niasHT_010119</name>
</gene>
<comment type="caution">
    <text evidence="12">The sequence shown here is derived from an EMBL/GenBank/DDBJ whole genome shotgun (WGS) entry which is preliminary data.</text>
</comment>
<evidence type="ECO:0000259" key="11">
    <source>
        <dbReference type="PROSITE" id="PS50089"/>
    </source>
</evidence>
<dbReference type="Gene3D" id="3.30.390.130">
    <property type="match status" value="1"/>
</dbReference>
<dbReference type="Pfam" id="PF18102">
    <property type="entry name" value="DTC"/>
    <property type="match status" value="1"/>
</dbReference>
<evidence type="ECO:0000313" key="12">
    <source>
        <dbReference type="EMBL" id="KAL3119533.1"/>
    </source>
</evidence>
<dbReference type="EC" id="2.3.2.27" evidence="10"/>
<dbReference type="EMBL" id="JBICBT010000242">
    <property type="protein sequence ID" value="KAL3119533.1"/>
    <property type="molecule type" value="Genomic_DNA"/>
</dbReference>
<keyword evidence="4 10" id="KW-0808">Transferase</keyword>
<dbReference type="Proteomes" id="UP001620626">
    <property type="component" value="Unassembled WGS sequence"/>
</dbReference>
<dbReference type="GO" id="GO:0016567">
    <property type="term" value="P:protein ubiquitination"/>
    <property type="evidence" value="ECO:0007669"/>
    <property type="project" value="UniProtKB-UniRule"/>
</dbReference>
<evidence type="ECO:0000256" key="2">
    <source>
        <dbReference type="ARBA" id="ARBA00004906"/>
    </source>
</evidence>
<name>A0ABD2LWT4_9BILA</name>
<evidence type="ECO:0000256" key="4">
    <source>
        <dbReference type="ARBA" id="ARBA00022679"/>
    </source>
</evidence>
<evidence type="ECO:0000256" key="5">
    <source>
        <dbReference type="ARBA" id="ARBA00022723"/>
    </source>
</evidence>
<dbReference type="PANTHER" id="PTHR12622">
    <property type="entry name" value="DELTEX-RELATED"/>
    <property type="match status" value="1"/>
</dbReference>
<dbReference type="SMART" id="SM00184">
    <property type="entry name" value="RING"/>
    <property type="match status" value="1"/>
</dbReference>
<dbReference type="Pfam" id="PF12678">
    <property type="entry name" value="zf-rbx1"/>
    <property type="match status" value="1"/>
</dbReference>
<comment type="catalytic activity">
    <reaction evidence="1 10">
        <text>S-ubiquitinyl-[E2 ubiquitin-conjugating enzyme]-L-cysteine + [acceptor protein]-L-lysine = [E2 ubiquitin-conjugating enzyme]-L-cysteine + N(6)-ubiquitinyl-[acceptor protein]-L-lysine.</text>
        <dbReference type="EC" id="2.3.2.27"/>
    </reaction>
</comment>
<comment type="similarity">
    <text evidence="3 10">Belongs to the Deltex family.</text>
</comment>
<dbReference type="InterPro" id="IPR039398">
    <property type="entry name" value="Deltex_fam"/>
</dbReference>
<dbReference type="GO" id="GO:0005737">
    <property type="term" value="C:cytoplasm"/>
    <property type="evidence" value="ECO:0007669"/>
    <property type="project" value="UniProtKB-SubCell"/>
</dbReference>
<keyword evidence="10" id="KW-0963">Cytoplasm</keyword>